<evidence type="ECO:0000259" key="1">
    <source>
        <dbReference type="PROSITE" id="PS50835"/>
    </source>
</evidence>
<dbReference type="InterPro" id="IPR013783">
    <property type="entry name" value="Ig-like_fold"/>
</dbReference>
<feature type="domain" description="Ig-like" evidence="1">
    <location>
        <begin position="105"/>
        <end position="194"/>
    </location>
</feature>
<dbReference type="PANTHER" id="PTHR23279:SF4">
    <property type="entry name" value="DEFECTIVE PROBOSCIS EXTENSION RESPONSE 2, ISOFORM F-RELATED"/>
    <property type="match status" value="1"/>
</dbReference>
<name>A0AAW0X496_CHEQU</name>
<dbReference type="Pfam" id="PF07686">
    <property type="entry name" value="V-set"/>
    <property type="match status" value="1"/>
</dbReference>
<reference evidence="2 3" key="1">
    <citation type="journal article" date="2024" name="BMC Genomics">
        <title>Genome assembly of redclaw crayfish (Cherax quadricarinatus) provides insights into its immune adaptation and hypoxia tolerance.</title>
        <authorList>
            <person name="Liu Z."/>
            <person name="Zheng J."/>
            <person name="Li H."/>
            <person name="Fang K."/>
            <person name="Wang S."/>
            <person name="He J."/>
            <person name="Zhou D."/>
            <person name="Weng S."/>
            <person name="Chi M."/>
            <person name="Gu Z."/>
            <person name="He J."/>
            <person name="Li F."/>
            <person name="Wang M."/>
        </authorList>
    </citation>
    <scope>NUCLEOTIDE SEQUENCE [LARGE SCALE GENOMIC DNA]</scope>
    <source>
        <strain evidence="2">ZL_2023a</strain>
    </source>
</reference>
<dbReference type="SUPFAM" id="SSF48726">
    <property type="entry name" value="Immunoglobulin"/>
    <property type="match status" value="2"/>
</dbReference>
<gene>
    <name evidence="2" type="ORF">OTU49_004309</name>
</gene>
<dbReference type="GO" id="GO:0050808">
    <property type="term" value="P:synapse organization"/>
    <property type="evidence" value="ECO:0007669"/>
    <property type="project" value="TreeGrafter"/>
</dbReference>
<evidence type="ECO:0000313" key="2">
    <source>
        <dbReference type="EMBL" id="KAK8737930.1"/>
    </source>
</evidence>
<dbReference type="SMART" id="SM00408">
    <property type="entry name" value="IGc2"/>
    <property type="match status" value="2"/>
</dbReference>
<dbReference type="FunFam" id="2.60.40.10:FF:000129">
    <property type="entry name" value="CLUMA_CG018772, isoform A"/>
    <property type="match status" value="1"/>
</dbReference>
<dbReference type="SMART" id="SM00409">
    <property type="entry name" value="IG"/>
    <property type="match status" value="2"/>
</dbReference>
<feature type="domain" description="Ig-like" evidence="1">
    <location>
        <begin position="8"/>
        <end position="102"/>
    </location>
</feature>
<dbReference type="GO" id="GO:0032589">
    <property type="term" value="C:neuron projection membrane"/>
    <property type="evidence" value="ECO:0007669"/>
    <property type="project" value="TreeGrafter"/>
</dbReference>
<sequence length="194" mass="21952">DVSDNEYPEMTAGPFFLAVGNRNITTTVGQTAYLHCRVSQLGDLAQVSWIRKRDLHVMSSGMVVFASDQRFQVIHPDKSENWTLQIRFAQLRDAGVYECQVNTEPKMYMSYALSVVESRATIIGPEYVKAGSTINLTCIINQVNMQGLVYWYHNRDILDYEGPVRISTREEQEATTSHLTIKEASPKDSGNYTC</sequence>
<dbReference type="InterPro" id="IPR003599">
    <property type="entry name" value="Ig_sub"/>
</dbReference>
<feature type="non-terminal residue" evidence="2">
    <location>
        <position position="1"/>
    </location>
</feature>
<proteinExistence type="predicted"/>
<organism evidence="2 3">
    <name type="scientific">Cherax quadricarinatus</name>
    <name type="common">Australian red claw crayfish</name>
    <dbReference type="NCBI Taxonomy" id="27406"/>
    <lineage>
        <taxon>Eukaryota</taxon>
        <taxon>Metazoa</taxon>
        <taxon>Ecdysozoa</taxon>
        <taxon>Arthropoda</taxon>
        <taxon>Crustacea</taxon>
        <taxon>Multicrustacea</taxon>
        <taxon>Malacostraca</taxon>
        <taxon>Eumalacostraca</taxon>
        <taxon>Eucarida</taxon>
        <taxon>Decapoda</taxon>
        <taxon>Pleocyemata</taxon>
        <taxon>Astacidea</taxon>
        <taxon>Parastacoidea</taxon>
        <taxon>Parastacidae</taxon>
        <taxon>Cherax</taxon>
    </lineage>
</organism>
<dbReference type="InterPro" id="IPR037448">
    <property type="entry name" value="Zig-8"/>
</dbReference>
<comment type="caution">
    <text evidence="2">The sequence shown here is derived from an EMBL/GenBank/DDBJ whole genome shotgun (WGS) entry which is preliminary data.</text>
</comment>
<protein>
    <recommendedName>
        <fullName evidence="1">Ig-like domain-containing protein</fullName>
    </recommendedName>
</protein>
<keyword evidence="3" id="KW-1185">Reference proteome</keyword>
<dbReference type="InterPro" id="IPR003598">
    <property type="entry name" value="Ig_sub2"/>
</dbReference>
<accession>A0AAW0X496</accession>
<dbReference type="AlphaFoldDB" id="A0AAW0X496"/>
<dbReference type="PANTHER" id="PTHR23279">
    <property type="entry name" value="DEFECTIVE PROBOSCIS EXTENSION RESPONSE DPR -RELATED"/>
    <property type="match status" value="1"/>
</dbReference>
<dbReference type="CDD" id="cd00099">
    <property type="entry name" value="IgV"/>
    <property type="match status" value="1"/>
</dbReference>
<evidence type="ECO:0000313" key="3">
    <source>
        <dbReference type="Proteomes" id="UP001445076"/>
    </source>
</evidence>
<dbReference type="InterPro" id="IPR007110">
    <property type="entry name" value="Ig-like_dom"/>
</dbReference>
<dbReference type="PROSITE" id="PS50835">
    <property type="entry name" value="IG_LIKE"/>
    <property type="match status" value="2"/>
</dbReference>
<dbReference type="Gene3D" id="2.60.40.10">
    <property type="entry name" value="Immunoglobulins"/>
    <property type="match status" value="2"/>
</dbReference>
<dbReference type="EMBL" id="JARKIK010000041">
    <property type="protein sequence ID" value="KAK8737930.1"/>
    <property type="molecule type" value="Genomic_DNA"/>
</dbReference>
<dbReference type="InterPro" id="IPR036179">
    <property type="entry name" value="Ig-like_dom_sf"/>
</dbReference>
<dbReference type="Proteomes" id="UP001445076">
    <property type="component" value="Unassembled WGS sequence"/>
</dbReference>
<dbReference type="InterPro" id="IPR013106">
    <property type="entry name" value="Ig_V-set"/>
</dbReference>
<dbReference type="Pfam" id="PF13927">
    <property type="entry name" value="Ig_3"/>
    <property type="match status" value="1"/>
</dbReference>